<dbReference type="OrthoDB" id="9808424at2"/>
<accession>A0A2T1E5X3</accession>
<keyword evidence="1" id="KW-0812">Transmembrane</keyword>
<gene>
    <name evidence="3" type="ORF">C7B82_14840</name>
</gene>
<comment type="caution">
    <text evidence="3">The sequence shown here is derived from an EMBL/GenBank/DDBJ whole genome shotgun (WGS) entry which is preliminary data.</text>
</comment>
<dbReference type="Pfam" id="PF01553">
    <property type="entry name" value="Acyltransferase"/>
    <property type="match status" value="1"/>
</dbReference>
<dbReference type="RefSeq" id="WP_106257060.1">
    <property type="nucleotide sequence ID" value="NZ_CAWNSW010000092.1"/>
</dbReference>
<keyword evidence="3" id="KW-0012">Acyltransferase</keyword>
<organism evidence="3 4">
    <name type="scientific">Stenomitos frigidus ULC18</name>
    <dbReference type="NCBI Taxonomy" id="2107698"/>
    <lineage>
        <taxon>Bacteria</taxon>
        <taxon>Bacillati</taxon>
        <taxon>Cyanobacteriota</taxon>
        <taxon>Cyanophyceae</taxon>
        <taxon>Leptolyngbyales</taxon>
        <taxon>Leptolyngbyaceae</taxon>
        <taxon>Stenomitos</taxon>
    </lineage>
</organism>
<feature type="transmembrane region" description="Helical" evidence="1">
    <location>
        <begin position="236"/>
        <end position="258"/>
    </location>
</feature>
<evidence type="ECO:0000259" key="2">
    <source>
        <dbReference type="SMART" id="SM00563"/>
    </source>
</evidence>
<dbReference type="AlphaFoldDB" id="A0A2T1E5X3"/>
<keyword evidence="1" id="KW-1133">Transmembrane helix</keyword>
<protein>
    <submittedName>
        <fullName evidence="3">Glycerol acyltransferase</fullName>
    </submittedName>
</protein>
<evidence type="ECO:0000313" key="4">
    <source>
        <dbReference type="Proteomes" id="UP000239576"/>
    </source>
</evidence>
<dbReference type="InterPro" id="IPR002123">
    <property type="entry name" value="Plipid/glycerol_acylTrfase"/>
</dbReference>
<dbReference type="GO" id="GO:0016746">
    <property type="term" value="F:acyltransferase activity"/>
    <property type="evidence" value="ECO:0007669"/>
    <property type="project" value="UniProtKB-KW"/>
</dbReference>
<proteinExistence type="predicted"/>
<feature type="transmembrane region" description="Helical" evidence="1">
    <location>
        <begin position="44"/>
        <end position="62"/>
    </location>
</feature>
<keyword evidence="4" id="KW-1185">Reference proteome</keyword>
<keyword evidence="3" id="KW-0808">Transferase</keyword>
<keyword evidence="1" id="KW-0472">Membrane</keyword>
<dbReference type="Proteomes" id="UP000239576">
    <property type="component" value="Unassembled WGS sequence"/>
</dbReference>
<dbReference type="EMBL" id="PVWK01000083">
    <property type="protein sequence ID" value="PSB28120.1"/>
    <property type="molecule type" value="Genomic_DNA"/>
</dbReference>
<name>A0A2T1E5X3_9CYAN</name>
<dbReference type="SUPFAM" id="SSF69593">
    <property type="entry name" value="Glycerol-3-phosphate (1)-acyltransferase"/>
    <property type="match status" value="1"/>
</dbReference>
<reference evidence="4" key="1">
    <citation type="submission" date="2018-02" db="EMBL/GenBank/DDBJ databases">
        <authorList>
            <person name="Moore K."/>
            <person name="Momper L."/>
        </authorList>
    </citation>
    <scope>NUCLEOTIDE SEQUENCE [LARGE SCALE GENOMIC DNA]</scope>
    <source>
        <strain evidence="4">ULC18</strain>
    </source>
</reference>
<feature type="domain" description="Phospholipid/glycerol acyltransferase" evidence="2">
    <location>
        <begin position="118"/>
        <end position="244"/>
    </location>
</feature>
<sequence>MIQPYRFGWFDWFCLWYPPGWLILFNRHWQHYKPDVNGWNGLEYGLFLLPGGFYLALALRWLRLQVRSLVQPSAPILTTEPDPVYQKAFQEEILTPIVDRYFRATLHGLERLPANGPLLVAMNHAGMCFPWDFVSLGLLLSRQRDWSVQPLAHPIFFDHPWLMWWLPRGWAHVLGGVRAERQSLAVTTHTSHAKARVLLYAPESWRGLSKGWQQRYQLATFDPSFLRLSLRDRVPVLPVVCIGSELLHPLTLNLPWLARWLGMPLFPLSPLVLVFVLFPSMGVWAMRTRLQYHIQPIQQPWEQAAPDAKQTSTRTTYQMAAALRSQLQTVIDQLRRKGSERVEICQSDDESG</sequence>
<feature type="transmembrane region" description="Helical" evidence="1">
    <location>
        <begin position="7"/>
        <end position="24"/>
    </location>
</feature>
<dbReference type="SMART" id="SM00563">
    <property type="entry name" value="PlsC"/>
    <property type="match status" value="1"/>
</dbReference>
<reference evidence="3 4" key="2">
    <citation type="submission" date="2018-03" db="EMBL/GenBank/DDBJ databases">
        <title>The ancient ancestry and fast evolution of plastids.</title>
        <authorList>
            <person name="Moore K.R."/>
            <person name="Magnabosco C."/>
            <person name="Momper L."/>
            <person name="Gold D.A."/>
            <person name="Bosak T."/>
            <person name="Fournier G.P."/>
        </authorList>
    </citation>
    <scope>NUCLEOTIDE SEQUENCE [LARGE SCALE GENOMIC DNA]</scope>
    <source>
        <strain evidence="3 4">ULC18</strain>
    </source>
</reference>
<evidence type="ECO:0000313" key="3">
    <source>
        <dbReference type="EMBL" id="PSB28120.1"/>
    </source>
</evidence>
<feature type="transmembrane region" description="Helical" evidence="1">
    <location>
        <begin position="264"/>
        <end position="285"/>
    </location>
</feature>
<evidence type="ECO:0000256" key="1">
    <source>
        <dbReference type="SAM" id="Phobius"/>
    </source>
</evidence>